<accession>A0ABN1ZEP6</accession>
<evidence type="ECO:0000256" key="3">
    <source>
        <dbReference type="ARBA" id="ARBA00022741"/>
    </source>
</evidence>
<proteinExistence type="inferred from homology"/>
<dbReference type="EMBL" id="BAAAJX010000013">
    <property type="protein sequence ID" value="GAA1494054.1"/>
    <property type="molecule type" value="Genomic_DNA"/>
</dbReference>
<dbReference type="PROSITE" id="PS50893">
    <property type="entry name" value="ABC_TRANSPORTER_2"/>
    <property type="match status" value="1"/>
</dbReference>
<dbReference type="Gene3D" id="3.40.50.300">
    <property type="entry name" value="P-loop containing nucleotide triphosphate hydrolases"/>
    <property type="match status" value="1"/>
</dbReference>
<evidence type="ECO:0000256" key="5">
    <source>
        <dbReference type="SAM" id="MobiDB-lite"/>
    </source>
</evidence>
<evidence type="ECO:0000313" key="8">
    <source>
        <dbReference type="Proteomes" id="UP001501742"/>
    </source>
</evidence>
<evidence type="ECO:0000256" key="2">
    <source>
        <dbReference type="ARBA" id="ARBA00022448"/>
    </source>
</evidence>
<organism evidence="7 8">
    <name type="scientific">Curtobacterium herbarum</name>
    <dbReference type="NCBI Taxonomy" id="150122"/>
    <lineage>
        <taxon>Bacteria</taxon>
        <taxon>Bacillati</taxon>
        <taxon>Actinomycetota</taxon>
        <taxon>Actinomycetes</taxon>
        <taxon>Micrococcales</taxon>
        <taxon>Microbacteriaceae</taxon>
        <taxon>Curtobacterium</taxon>
    </lineage>
</organism>
<dbReference type="InterPro" id="IPR003593">
    <property type="entry name" value="AAA+_ATPase"/>
</dbReference>
<keyword evidence="4 7" id="KW-0067">ATP-binding</keyword>
<dbReference type="Pfam" id="PF00005">
    <property type="entry name" value="ABC_tran"/>
    <property type="match status" value="1"/>
</dbReference>
<dbReference type="InterPro" id="IPR050153">
    <property type="entry name" value="Metal_Ion_Import_ABC"/>
</dbReference>
<comment type="caution">
    <text evidence="7">The sequence shown here is derived from an EMBL/GenBank/DDBJ whole genome shotgun (WGS) entry which is preliminary data.</text>
</comment>
<dbReference type="RefSeq" id="WP_204609810.1">
    <property type="nucleotide sequence ID" value="NZ_BAAAJX010000013.1"/>
</dbReference>
<comment type="similarity">
    <text evidence="1">Belongs to the ABC transporter superfamily.</text>
</comment>
<gene>
    <name evidence="7" type="ORF">GCM10009627_24000</name>
</gene>
<dbReference type="PANTHER" id="PTHR42734">
    <property type="entry name" value="METAL TRANSPORT SYSTEM ATP-BINDING PROTEIN TM_0124-RELATED"/>
    <property type="match status" value="1"/>
</dbReference>
<evidence type="ECO:0000256" key="4">
    <source>
        <dbReference type="ARBA" id="ARBA00022840"/>
    </source>
</evidence>
<evidence type="ECO:0000313" key="7">
    <source>
        <dbReference type="EMBL" id="GAA1494054.1"/>
    </source>
</evidence>
<feature type="compositionally biased region" description="Polar residues" evidence="5">
    <location>
        <begin position="288"/>
        <end position="297"/>
    </location>
</feature>
<dbReference type="GO" id="GO:0005524">
    <property type="term" value="F:ATP binding"/>
    <property type="evidence" value="ECO:0007669"/>
    <property type="project" value="UniProtKB-KW"/>
</dbReference>
<keyword evidence="2" id="KW-0813">Transport</keyword>
<feature type="region of interest" description="Disordered" evidence="5">
    <location>
        <begin position="274"/>
        <end position="297"/>
    </location>
</feature>
<dbReference type="InterPro" id="IPR027417">
    <property type="entry name" value="P-loop_NTPase"/>
</dbReference>
<dbReference type="InterPro" id="IPR003439">
    <property type="entry name" value="ABC_transporter-like_ATP-bd"/>
</dbReference>
<reference evidence="7 8" key="1">
    <citation type="journal article" date="2019" name="Int. J. Syst. Evol. Microbiol.">
        <title>The Global Catalogue of Microorganisms (GCM) 10K type strain sequencing project: providing services to taxonomists for standard genome sequencing and annotation.</title>
        <authorList>
            <consortium name="The Broad Institute Genomics Platform"/>
            <consortium name="The Broad Institute Genome Sequencing Center for Infectious Disease"/>
            <person name="Wu L."/>
            <person name="Ma J."/>
        </authorList>
    </citation>
    <scope>NUCLEOTIDE SEQUENCE [LARGE SCALE GENOMIC DNA]</scope>
    <source>
        <strain evidence="7 8">JCM 12140</strain>
    </source>
</reference>
<protein>
    <submittedName>
        <fullName evidence="7">Metal ABC transporter ATP-binding protein</fullName>
    </submittedName>
</protein>
<feature type="compositionally biased region" description="Basic and acidic residues" evidence="5">
    <location>
        <begin position="274"/>
        <end position="284"/>
    </location>
</feature>
<evidence type="ECO:0000259" key="6">
    <source>
        <dbReference type="PROSITE" id="PS50893"/>
    </source>
</evidence>
<name>A0ABN1ZEP6_9MICO</name>
<dbReference type="PANTHER" id="PTHR42734:SF17">
    <property type="entry name" value="METAL TRANSPORT SYSTEM ATP-BINDING PROTEIN TM_0124-RELATED"/>
    <property type="match status" value="1"/>
</dbReference>
<evidence type="ECO:0000256" key="1">
    <source>
        <dbReference type="ARBA" id="ARBA00005417"/>
    </source>
</evidence>
<dbReference type="Proteomes" id="UP001501742">
    <property type="component" value="Unassembled WGS sequence"/>
</dbReference>
<dbReference type="SMART" id="SM00382">
    <property type="entry name" value="AAA"/>
    <property type="match status" value="1"/>
</dbReference>
<keyword evidence="8" id="KW-1185">Reference proteome</keyword>
<feature type="domain" description="ABC transporter" evidence="6">
    <location>
        <begin position="22"/>
        <end position="255"/>
    </location>
</feature>
<sequence>MTTLQDPDRTATAERSGGSAVLALRDAGLAYGSRRLWDGLDLDVQPGEFVAVLGPNGAGKTSLLRTVLGQQRLTSGSMSFLGRPVRRGHRRIGYIPQQRLMDSGTPLRARDMIAQGVTGHRWGIRPERRAERERIDRIVDEVGATAFADAPVAELSGGEQQRTRVGQAIAADPALLLCDEPLISLDLRHQRGVTELIDRQRRQQGAAVLFVTHDVNPILDVVDRVLYIAGGRFRIGAPDDVLRADVLSDLYGTPVDVVRTMGRIVIVGASDAHDTAGDGHHHCEPGPLTTTPDEGRI</sequence>
<keyword evidence="3" id="KW-0547">Nucleotide-binding</keyword>
<dbReference type="SUPFAM" id="SSF52540">
    <property type="entry name" value="P-loop containing nucleoside triphosphate hydrolases"/>
    <property type="match status" value="1"/>
</dbReference>